<accession>A0A4P8KZJ4</accession>
<organism evidence="2 3">
    <name type="scientific">Desulfoglaeba alkanexedens ALDC</name>
    <dbReference type="NCBI Taxonomy" id="980445"/>
    <lineage>
        <taxon>Bacteria</taxon>
        <taxon>Pseudomonadati</taxon>
        <taxon>Thermodesulfobacteriota</taxon>
        <taxon>Syntrophobacteria</taxon>
        <taxon>Syntrophobacterales</taxon>
        <taxon>Syntrophobacteraceae</taxon>
        <taxon>Desulfoglaeba</taxon>
    </lineage>
</organism>
<reference evidence="2 3" key="2">
    <citation type="submission" date="2019-05" db="EMBL/GenBank/DDBJ databases">
        <authorList>
            <person name="Suflita J.M."/>
            <person name="Marks C.R."/>
        </authorList>
    </citation>
    <scope>NUCLEOTIDE SEQUENCE [LARGE SCALE GENOMIC DNA]</scope>
    <source>
        <strain evidence="2 3">ALDC</strain>
    </source>
</reference>
<dbReference type="EMBL" id="CP040098">
    <property type="protein sequence ID" value="QCQ20977.1"/>
    <property type="molecule type" value="Genomic_DNA"/>
</dbReference>
<evidence type="ECO:0000256" key="1">
    <source>
        <dbReference type="SAM" id="Phobius"/>
    </source>
</evidence>
<gene>
    <name evidence="2" type="ORF">FDQ92_01440</name>
</gene>
<evidence type="ECO:0000313" key="2">
    <source>
        <dbReference type="EMBL" id="QCQ20977.1"/>
    </source>
</evidence>
<dbReference type="AlphaFoldDB" id="A0A4P8KZJ4"/>
<keyword evidence="1" id="KW-0472">Membrane</keyword>
<reference evidence="2 3" key="1">
    <citation type="submission" date="2019-05" db="EMBL/GenBank/DDBJ databases">
        <title>The Complete Genome Sequence of the n-alkane-degrading Desulfoglaeba alkanexedens ALDC reveals multiple alkylsuccinate synthase gene clusters.</title>
        <authorList>
            <person name="Callaghan A.V."/>
            <person name="Davidova I.A."/>
            <person name="Duncan K.E."/>
            <person name="Morris B."/>
            <person name="McInerney M.J."/>
        </authorList>
    </citation>
    <scope>NUCLEOTIDE SEQUENCE [LARGE SCALE GENOMIC DNA]</scope>
    <source>
        <strain evidence="2 3">ALDC</strain>
    </source>
</reference>
<keyword evidence="3" id="KW-1185">Reference proteome</keyword>
<keyword evidence="1" id="KW-0812">Transmembrane</keyword>
<sequence>MTGKETSRDPAPVFAASEGAPVRYAELERRARVWDRLVMIAAAVVLAVPLPFVRFESWPAGRLILERPVLPWSSFRICYRTLPKGEPVEEWYRFDWKGRMTPSMDGPLPLLAVSGADVPLLRWQSQPDIPLDALFEAGEFLKVETGWQPAILWPLRTLWSGWKNQDFPSQKGGAG</sequence>
<feature type="transmembrane region" description="Helical" evidence="1">
    <location>
        <begin position="33"/>
        <end position="53"/>
    </location>
</feature>
<keyword evidence="1" id="KW-1133">Transmembrane helix</keyword>
<evidence type="ECO:0000313" key="3">
    <source>
        <dbReference type="Proteomes" id="UP000298602"/>
    </source>
</evidence>
<name>A0A4P8KZJ4_9BACT</name>
<dbReference type="KEGG" id="dax:FDQ92_01440"/>
<proteinExistence type="predicted"/>
<dbReference type="Proteomes" id="UP000298602">
    <property type="component" value="Chromosome"/>
</dbReference>
<protein>
    <submittedName>
        <fullName evidence="2">Uncharacterized protein</fullName>
    </submittedName>
</protein>
<dbReference type="OrthoDB" id="5514748at2"/>
<dbReference type="RefSeq" id="WP_137422947.1">
    <property type="nucleotide sequence ID" value="NZ_CP040098.1"/>
</dbReference>